<gene>
    <name evidence="1" type="ORF">CFP56_029077</name>
</gene>
<proteinExistence type="predicted"/>
<evidence type="ECO:0000313" key="1">
    <source>
        <dbReference type="EMBL" id="KAK7860945.1"/>
    </source>
</evidence>
<keyword evidence="2" id="KW-1185">Reference proteome</keyword>
<organism evidence="1 2">
    <name type="scientific">Quercus suber</name>
    <name type="common">Cork oak</name>
    <dbReference type="NCBI Taxonomy" id="58331"/>
    <lineage>
        <taxon>Eukaryota</taxon>
        <taxon>Viridiplantae</taxon>
        <taxon>Streptophyta</taxon>
        <taxon>Embryophyta</taxon>
        <taxon>Tracheophyta</taxon>
        <taxon>Spermatophyta</taxon>
        <taxon>Magnoliopsida</taxon>
        <taxon>eudicotyledons</taxon>
        <taxon>Gunneridae</taxon>
        <taxon>Pentapetalae</taxon>
        <taxon>rosids</taxon>
        <taxon>fabids</taxon>
        <taxon>Fagales</taxon>
        <taxon>Fagaceae</taxon>
        <taxon>Quercus</taxon>
    </lineage>
</organism>
<reference evidence="1 2" key="1">
    <citation type="journal article" date="2018" name="Sci. Data">
        <title>The draft genome sequence of cork oak.</title>
        <authorList>
            <person name="Ramos A.M."/>
            <person name="Usie A."/>
            <person name="Barbosa P."/>
            <person name="Barros P.M."/>
            <person name="Capote T."/>
            <person name="Chaves I."/>
            <person name="Simoes F."/>
            <person name="Abreu I."/>
            <person name="Carrasquinho I."/>
            <person name="Faro C."/>
            <person name="Guimaraes J.B."/>
            <person name="Mendonca D."/>
            <person name="Nobrega F."/>
            <person name="Rodrigues L."/>
            <person name="Saibo N.J.M."/>
            <person name="Varela M.C."/>
            <person name="Egas C."/>
            <person name="Matos J."/>
            <person name="Miguel C.M."/>
            <person name="Oliveira M.M."/>
            <person name="Ricardo C.P."/>
            <person name="Goncalves S."/>
        </authorList>
    </citation>
    <scope>NUCLEOTIDE SEQUENCE [LARGE SCALE GENOMIC DNA]</scope>
    <source>
        <strain evidence="2">cv. HL8</strain>
    </source>
</reference>
<sequence length="14" mass="1687">MEFMVSVEQSSVWK</sequence>
<accession>A0AAW0MBE0</accession>
<evidence type="ECO:0000313" key="2">
    <source>
        <dbReference type="Proteomes" id="UP000237347"/>
    </source>
</evidence>
<dbReference type="EMBL" id="PKMF04000004">
    <property type="protein sequence ID" value="KAK7860945.1"/>
    <property type="molecule type" value="Genomic_DNA"/>
</dbReference>
<name>A0AAW0MBE0_QUESU</name>
<dbReference type="Proteomes" id="UP000237347">
    <property type="component" value="Unassembled WGS sequence"/>
</dbReference>
<comment type="caution">
    <text evidence="1">The sequence shown here is derived from an EMBL/GenBank/DDBJ whole genome shotgun (WGS) entry which is preliminary data.</text>
</comment>
<protein>
    <submittedName>
        <fullName evidence="1">Uncharacterized protein</fullName>
    </submittedName>
</protein>